<dbReference type="EMBL" id="JAIZAY010000009">
    <property type="protein sequence ID" value="KAJ8036326.1"/>
    <property type="molecule type" value="Genomic_DNA"/>
</dbReference>
<name>A0A9Q1C0H0_HOLLE</name>
<sequence>METEPRFDSSNRSDFDLPTSPSSNRSTPVSCPEDNGHKNNSFSIQNILGEVSPVRTGVEDRKDYDLNNNKEILLPKQSAENLKQRNGDMAAILRPTAIRDAGLPLDNPWMIATSLGQVQPSSPLSPPTVPHAWSPWCTPPFGLPRPLVQGKEHPLIF</sequence>
<dbReference type="AlphaFoldDB" id="A0A9Q1C0H0"/>
<feature type="compositionally biased region" description="Basic and acidic residues" evidence="1">
    <location>
        <begin position="1"/>
        <end position="15"/>
    </location>
</feature>
<protein>
    <submittedName>
        <fullName evidence="2">Uncharacterized protein</fullName>
    </submittedName>
</protein>
<dbReference type="Proteomes" id="UP001152320">
    <property type="component" value="Chromosome 9"/>
</dbReference>
<accession>A0A9Q1C0H0</accession>
<comment type="caution">
    <text evidence="2">The sequence shown here is derived from an EMBL/GenBank/DDBJ whole genome shotgun (WGS) entry which is preliminary data.</text>
</comment>
<proteinExistence type="predicted"/>
<evidence type="ECO:0000256" key="1">
    <source>
        <dbReference type="SAM" id="MobiDB-lite"/>
    </source>
</evidence>
<keyword evidence="3" id="KW-1185">Reference proteome</keyword>
<reference evidence="2" key="1">
    <citation type="submission" date="2021-10" db="EMBL/GenBank/DDBJ databases">
        <title>Tropical sea cucumber genome reveals ecological adaptation and Cuvierian tubules defense mechanism.</title>
        <authorList>
            <person name="Chen T."/>
        </authorList>
    </citation>
    <scope>NUCLEOTIDE SEQUENCE</scope>
    <source>
        <strain evidence="2">Nanhai2018</strain>
        <tissue evidence="2">Muscle</tissue>
    </source>
</reference>
<organism evidence="2 3">
    <name type="scientific">Holothuria leucospilota</name>
    <name type="common">Black long sea cucumber</name>
    <name type="synonym">Mertensiothuria leucospilota</name>
    <dbReference type="NCBI Taxonomy" id="206669"/>
    <lineage>
        <taxon>Eukaryota</taxon>
        <taxon>Metazoa</taxon>
        <taxon>Echinodermata</taxon>
        <taxon>Eleutherozoa</taxon>
        <taxon>Echinozoa</taxon>
        <taxon>Holothuroidea</taxon>
        <taxon>Aspidochirotacea</taxon>
        <taxon>Aspidochirotida</taxon>
        <taxon>Holothuriidae</taxon>
        <taxon>Holothuria</taxon>
    </lineage>
</organism>
<evidence type="ECO:0000313" key="3">
    <source>
        <dbReference type="Proteomes" id="UP001152320"/>
    </source>
</evidence>
<evidence type="ECO:0000313" key="2">
    <source>
        <dbReference type="EMBL" id="KAJ8036326.1"/>
    </source>
</evidence>
<feature type="region of interest" description="Disordered" evidence="1">
    <location>
        <begin position="1"/>
        <end position="41"/>
    </location>
</feature>
<gene>
    <name evidence="2" type="ORF">HOLleu_20263</name>
</gene>
<dbReference type="OrthoDB" id="10493459at2759"/>
<feature type="compositionally biased region" description="Polar residues" evidence="1">
    <location>
        <begin position="19"/>
        <end position="29"/>
    </location>
</feature>